<feature type="compositionally biased region" description="Low complexity" evidence="1">
    <location>
        <begin position="75"/>
        <end position="88"/>
    </location>
</feature>
<keyword evidence="4" id="KW-1185">Reference proteome</keyword>
<feature type="region of interest" description="Disordered" evidence="1">
    <location>
        <begin position="75"/>
        <end position="104"/>
    </location>
</feature>
<evidence type="ECO:0000313" key="4">
    <source>
        <dbReference type="Proteomes" id="UP000485058"/>
    </source>
</evidence>
<feature type="chain" id="PRO_5025659021" description="Secreted protein" evidence="2">
    <location>
        <begin position="19"/>
        <end position="104"/>
    </location>
</feature>
<proteinExistence type="predicted"/>
<dbReference type="AlphaFoldDB" id="A0A699ZY31"/>
<evidence type="ECO:0000256" key="2">
    <source>
        <dbReference type="SAM" id="SignalP"/>
    </source>
</evidence>
<evidence type="ECO:0000313" key="3">
    <source>
        <dbReference type="EMBL" id="GFH27583.1"/>
    </source>
</evidence>
<evidence type="ECO:0008006" key="5">
    <source>
        <dbReference type="Google" id="ProtNLM"/>
    </source>
</evidence>
<organism evidence="3 4">
    <name type="scientific">Haematococcus lacustris</name>
    <name type="common">Green alga</name>
    <name type="synonym">Haematococcus pluvialis</name>
    <dbReference type="NCBI Taxonomy" id="44745"/>
    <lineage>
        <taxon>Eukaryota</taxon>
        <taxon>Viridiplantae</taxon>
        <taxon>Chlorophyta</taxon>
        <taxon>core chlorophytes</taxon>
        <taxon>Chlorophyceae</taxon>
        <taxon>CS clade</taxon>
        <taxon>Chlamydomonadales</taxon>
        <taxon>Haematococcaceae</taxon>
        <taxon>Haematococcus</taxon>
    </lineage>
</organism>
<gene>
    <name evidence="3" type="ORF">HaLaN_25928</name>
</gene>
<feature type="signal peptide" evidence="2">
    <location>
        <begin position="1"/>
        <end position="18"/>
    </location>
</feature>
<sequence>MVCLLMSALMYSLLVSRATYRGAHSMGRSLPHVEVLVVPHAKGRRSSQLIGALERCSLALSSSTAANDISQASMSTSAPAHSTAAPFSYTPPGRNHLFVPGTAQ</sequence>
<keyword evidence="2" id="KW-0732">Signal</keyword>
<accession>A0A699ZY31</accession>
<dbReference type="EMBL" id="BLLF01003532">
    <property type="protein sequence ID" value="GFH27583.1"/>
    <property type="molecule type" value="Genomic_DNA"/>
</dbReference>
<dbReference type="Proteomes" id="UP000485058">
    <property type="component" value="Unassembled WGS sequence"/>
</dbReference>
<name>A0A699ZY31_HAELA</name>
<reference evidence="3 4" key="1">
    <citation type="submission" date="2020-02" db="EMBL/GenBank/DDBJ databases">
        <title>Draft genome sequence of Haematococcus lacustris strain NIES-144.</title>
        <authorList>
            <person name="Morimoto D."/>
            <person name="Nakagawa S."/>
            <person name="Yoshida T."/>
            <person name="Sawayama S."/>
        </authorList>
    </citation>
    <scope>NUCLEOTIDE SEQUENCE [LARGE SCALE GENOMIC DNA]</scope>
    <source>
        <strain evidence="3 4">NIES-144</strain>
    </source>
</reference>
<evidence type="ECO:0000256" key="1">
    <source>
        <dbReference type="SAM" id="MobiDB-lite"/>
    </source>
</evidence>
<protein>
    <recommendedName>
        <fullName evidence="5">Secreted protein</fullName>
    </recommendedName>
</protein>
<comment type="caution">
    <text evidence="3">The sequence shown here is derived from an EMBL/GenBank/DDBJ whole genome shotgun (WGS) entry which is preliminary data.</text>
</comment>